<dbReference type="Gene3D" id="3.30.70.330">
    <property type="match status" value="3"/>
</dbReference>
<dbReference type="RefSeq" id="XP_038067335.1">
    <property type="nucleotide sequence ID" value="XM_038211407.1"/>
</dbReference>
<dbReference type="PANTHER" id="PTHR23189">
    <property type="entry name" value="RNA RECOGNITION MOTIF-CONTAINING"/>
    <property type="match status" value="1"/>
</dbReference>
<dbReference type="InterPro" id="IPR016194">
    <property type="entry name" value="SPOC-like_C_dom_sf"/>
</dbReference>
<proteinExistence type="inferred from homology"/>
<comment type="similarity">
    <text evidence="2">Belongs to the RRM Spen family.</text>
</comment>
<feature type="compositionally biased region" description="Basic and acidic residues" evidence="10">
    <location>
        <begin position="555"/>
        <end position="567"/>
    </location>
</feature>
<evidence type="ECO:0000256" key="10">
    <source>
        <dbReference type="SAM" id="MobiDB-lite"/>
    </source>
</evidence>
<feature type="compositionally biased region" description="Polar residues" evidence="10">
    <location>
        <begin position="181"/>
        <end position="190"/>
    </location>
</feature>
<keyword evidence="8" id="KW-0539">Nucleus</keyword>
<sequence>MRHQSNKDTPKWTRGSPEVRHSMSRDRMSPGNDRYEGRGGNKAGRSRSLEKEERRRDGAGGKRSSRSDHERDIGRDPYPGDQRYSGQFDKHDREPKYTSLRVSNFPSHVSDMAIKDALFHEFKKFGDVNVRVAYNGDERFAFVNYRNSEQARDAKQAKGDRLTLFAKLLRIDSVFRRKSISPDQGYSGRQGQEPMGGRRQQNRNMGRDGPGGRDRDNQYDRRPYGGGDAYQSRERERYDRERDLALLPEDDPKATRTVFVGNLEEGIQDSDLRHAFERYGIVEDVDIKYPPRGQGNPFAFVRFLNLDMAHKAMVSMSGQYIGRNQAKTGYGKLSPTTRLWVGGLGPWVSLGVLEHEFDRFGAIRKIDYFKGDDYAYIQYETLEAAQAAASNMRGFPLGGPNRRLRVDFADPDTGNSRPYSAHSPPRRQPRDDGGAGGFNNRYSQGRDYRRDYSPPPPFRDSGRSDQWQGSDGGGGYRADFNRRGASWQGDDIRGDPEWSRRNSDGGGKQFNSRGPDNRRKRPASPAVDFMKDRPSDTRGRPFKKRRSPDNGSTGVERRYDGSFDSPERAAMGNTDTPEYHSRKRYTDDNERRDGDGYRNERRTSDRGYSSKQDGRKVEKYDSLIDLVKYLPQSWQSHIVLKNSAFATAMYFIGGDLSVAENLLPISGTSEESPLRITQRLRLDQPKLDEVGKRISDAGSGGHCLLLSLPGAAEEGIPAGTQLRPLRNLVSYLQTKQAAGIISLPVLSGSVKDYGMLHAFPPCEFSRKQLLRYLPGLSAEAMNEDHLVVIILRGAA</sequence>
<dbReference type="Pfam" id="PF07744">
    <property type="entry name" value="SPOC"/>
    <property type="match status" value="1"/>
</dbReference>
<evidence type="ECO:0000256" key="9">
    <source>
        <dbReference type="PROSITE-ProRule" id="PRU00176"/>
    </source>
</evidence>
<dbReference type="InterPro" id="IPR012677">
    <property type="entry name" value="Nucleotide-bd_a/b_plait_sf"/>
</dbReference>
<dbReference type="OMA" id="EWPNPAI"/>
<evidence type="ECO:0000259" key="12">
    <source>
        <dbReference type="PROSITE" id="PS50917"/>
    </source>
</evidence>
<dbReference type="SUPFAM" id="SSF54928">
    <property type="entry name" value="RNA-binding domain, RBD"/>
    <property type="match status" value="2"/>
</dbReference>
<keyword evidence="14" id="KW-1185">Reference proteome</keyword>
<feature type="compositionally biased region" description="Basic and acidic residues" evidence="10">
    <location>
        <begin position="490"/>
        <end position="503"/>
    </location>
</feature>
<dbReference type="Gene3D" id="2.40.290.10">
    <property type="match status" value="1"/>
</dbReference>
<feature type="compositionally biased region" description="Basic and acidic residues" evidence="10">
    <location>
        <begin position="577"/>
        <end position="605"/>
    </location>
</feature>
<organism evidence="13 14">
    <name type="scientific">Patiria miniata</name>
    <name type="common">Bat star</name>
    <name type="synonym">Asterina miniata</name>
    <dbReference type="NCBI Taxonomy" id="46514"/>
    <lineage>
        <taxon>Eukaryota</taxon>
        <taxon>Metazoa</taxon>
        <taxon>Echinodermata</taxon>
        <taxon>Eleutherozoa</taxon>
        <taxon>Asterozoa</taxon>
        <taxon>Asteroidea</taxon>
        <taxon>Valvatacea</taxon>
        <taxon>Valvatida</taxon>
        <taxon>Asterinidae</taxon>
        <taxon>Patiria</taxon>
    </lineage>
</organism>
<feature type="domain" description="SPOC" evidence="12">
    <location>
        <begin position="623"/>
        <end position="794"/>
    </location>
</feature>
<dbReference type="SMART" id="SM00360">
    <property type="entry name" value="RRM"/>
    <property type="match status" value="3"/>
</dbReference>
<dbReference type="FunFam" id="2.40.290.10:FF:000002">
    <property type="entry name" value="Spen family transcriptional repressor"/>
    <property type="match status" value="1"/>
</dbReference>
<evidence type="ECO:0000256" key="2">
    <source>
        <dbReference type="ARBA" id="ARBA00005387"/>
    </source>
</evidence>
<dbReference type="CDD" id="cd12309">
    <property type="entry name" value="RRM2_Spen"/>
    <property type="match status" value="1"/>
</dbReference>
<evidence type="ECO:0000256" key="1">
    <source>
        <dbReference type="ARBA" id="ARBA00004123"/>
    </source>
</evidence>
<dbReference type="SUPFAM" id="SSF100939">
    <property type="entry name" value="SPOC domain-like"/>
    <property type="match status" value="1"/>
</dbReference>
<protein>
    <recommendedName>
        <fullName evidence="15">RNA-binding protein 15</fullName>
    </recommendedName>
</protein>
<dbReference type="Pfam" id="PF00076">
    <property type="entry name" value="RRM_1"/>
    <property type="match status" value="3"/>
</dbReference>
<feature type="domain" description="RRM" evidence="11">
    <location>
        <begin position="256"/>
        <end position="333"/>
    </location>
</feature>
<dbReference type="InterPro" id="IPR012921">
    <property type="entry name" value="SPOC_C"/>
</dbReference>
<reference evidence="13" key="1">
    <citation type="submission" date="2022-11" db="UniProtKB">
        <authorList>
            <consortium name="EnsemblMetazoa"/>
        </authorList>
    </citation>
    <scope>IDENTIFICATION</scope>
</reference>
<feature type="domain" description="RRM" evidence="11">
    <location>
        <begin position="98"/>
        <end position="176"/>
    </location>
</feature>
<feature type="domain" description="RRM" evidence="11">
    <location>
        <begin position="337"/>
        <end position="411"/>
    </location>
</feature>
<comment type="subcellular location">
    <subcellularLocation>
        <location evidence="1">Nucleus</location>
    </subcellularLocation>
</comment>
<evidence type="ECO:0000256" key="3">
    <source>
        <dbReference type="ARBA" id="ARBA00022553"/>
    </source>
</evidence>
<keyword evidence="3" id="KW-0597">Phosphoprotein</keyword>
<keyword evidence="4 9" id="KW-0694">RNA-binding</keyword>
<keyword evidence="7" id="KW-0804">Transcription</keyword>
<dbReference type="InterPro" id="IPR010912">
    <property type="entry name" value="SPOC_met"/>
</dbReference>
<evidence type="ECO:0000256" key="6">
    <source>
        <dbReference type="ARBA" id="ARBA00023054"/>
    </source>
</evidence>
<evidence type="ECO:0000313" key="14">
    <source>
        <dbReference type="Proteomes" id="UP000887568"/>
    </source>
</evidence>
<evidence type="ECO:0000256" key="7">
    <source>
        <dbReference type="ARBA" id="ARBA00023163"/>
    </source>
</evidence>
<dbReference type="PROSITE" id="PS50917">
    <property type="entry name" value="SPOC"/>
    <property type="match status" value="1"/>
</dbReference>
<feature type="compositionally biased region" description="Basic and acidic residues" evidence="10">
    <location>
        <begin position="47"/>
        <end position="75"/>
    </location>
</feature>
<feature type="region of interest" description="Disordered" evidence="10">
    <location>
        <begin position="400"/>
        <end position="615"/>
    </location>
</feature>
<dbReference type="GeneID" id="119737219"/>
<dbReference type="CDD" id="cd12310">
    <property type="entry name" value="RRM3_Spen"/>
    <property type="match status" value="1"/>
</dbReference>
<dbReference type="EnsemblMetazoa" id="XM_038211407.1">
    <property type="protein sequence ID" value="XP_038067335.1"/>
    <property type="gene ID" value="LOC119737219"/>
</dbReference>
<feature type="compositionally biased region" description="Basic and acidic residues" evidence="10">
    <location>
        <begin position="529"/>
        <end position="539"/>
    </location>
</feature>
<evidence type="ECO:0008006" key="15">
    <source>
        <dbReference type="Google" id="ProtNLM"/>
    </source>
</evidence>
<dbReference type="InterPro" id="IPR000504">
    <property type="entry name" value="RRM_dom"/>
</dbReference>
<evidence type="ECO:0000256" key="5">
    <source>
        <dbReference type="ARBA" id="ARBA00023015"/>
    </source>
</evidence>
<dbReference type="PROSITE" id="PS50102">
    <property type="entry name" value="RRM"/>
    <property type="match status" value="3"/>
</dbReference>
<dbReference type="CDD" id="cd12308">
    <property type="entry name" value="RRM1_Spen"/>
    <property type="match status" value="1"/>
</dbReference>
<evidence type="ECO:0000259" key="11">
    <source>
        <dbReference type="PROSITE" id="PS50102"/>
    </source>
</evidence>
<feature type="compositionally biased region" description="Low complexity" evidence="10">
    <location>
        <begin position="195"/>
        <end position="204"/>
    </location>
</feature>
<evidence type="ECO:0000256" key="4">
    <source>
        <dbReference type="ARBA" id="ARBA00022884"/>
    </source>
</evidence>
<name>A0A914ATG7_PATMI</name>
<evidence type="ECO:0000313" key="13">
    <source>
        <dbReference type="EnsemblMetazoa" id="XP_038067335.1"/>
    </source>
</evidence>
<feature type="region of interest" description="Disordered" evidence="10">
    <location>
        <begin position="180"/>
        <end position="249"/>
    </location>
</feature>
<dbReference type="OrthoDB" id="10050565at2759"/>
<dbReference type="Proteomes" id="UP000887568">
    <property type="component" value="Unplaced"/>
</dbReference>
<dbReference type="CDD" id="cd21544">
    <property type="entry name" value="SPOC_RBM15-like"/>
    <property type="match status" value="1"/>
</dbReference>
<dbReference type="GO" id="GO:0003723">
    <property type="term" value="F:RNA binding"/>
    <property type="evidence" value="ECO:0007669"/>
    <property type="project" value="UniProtKB-UniRule"/>
</dbReference>
<feature type="compositionally biased region" description="Basic and acidic residues" evidence="10">
    <location>
        <begin position="231"/>
        <end position="249"/>
    </location>
</feature>
<feature type="compositionally biased region" description="Basic and acidic residues" evidence="10">
    <location>
        <begin position="210"/>
        <end position="223"/>
    </location>
</feature>
<dbReference type="AlphaFoldDB" id="A0A914ATG7"/>
<feature type="region of interest" description="Disordered" evidence="10">
    <location>
        <begin position="1"/>
        <end position="95"/>
    </location>
</feature>
<evidence type="ECO:0000256" key="8">
    <source>
        <dbReference type="ARBA" id="ARBA00023242"/>
    </source>
</evidence>
<keyword evidence="6" id="KW-0175">Coiled coil</keyword>
<dbReference type="GO" id="GO:0005634">
    <property type="term" value="C:nucleus"/>
    <property type="evidence" value="ECO:0007669"/>
    <property type="project" value="UniProtKB-SubCell"/>
</dbReference>
<accession>A0A914ATG7</accession>
<dbReference type="InterPro" id="IPR035979">
    <property type="entry name" value="RBD_domain_sf"/>
</dbReference>
<feature type="compositionally biased region" description="Basic and acidic residues" evidence="10">
    <location>
        <begin position="1"/>
        <end position="39"/>
    </location>
</feature>
<keyword evidence="5" id="KW-0805">Transcription regulation</keyword>